<sequence length="343" mass="35227">SGAADAQRQAAHRAALSGQPARWPAAASPVAEEDILAPFQARGLVVVPASAHFIAPDCLEAAGRTYPFRHAVIAAGSAPVVPDTYGLAAVPWLLPEALPWLEEAPEHLLILGGGPEAVELAQTQALLGRRVSLVQPQPNILPGHEMELVVPLREALRQAGVTLHENSRVLTVEHAGAGLALRLEGGARVEGSHLVLALGRAPRLSPLDLPAAGIEATPAGVRVREDLRSTGNRRVWAVGSVADTGAADPAPGQHAAVVAEAMLHGLQSHLGPVAAPRLVRSLPALAQLGLTEAEARANGQDPQVLRVPLPGGATGPGVAKLVADRHGRLLGAGLLAEQAGEVA</sequence>
<feature type="non-terminal residue" evidence="5">
    <location>
        <position position="1"/>
    </location>
</feature>
<gene>
    <name evidence="5" type="ORF">IBL25_26310</name>
</gene>
<dbReference type="PRINTS" id="PR00411">
    <property type="entry name" value="PNDRDTASEI"/>
</dbReference>
<reference evidence="5 6" key="1">
    <citation type="journal article" date="2009" name="Int. J. Syst. Evol. Microbiol.">
        <title>Transfer of Teichococcus ludipueritiae and Muricoccus roseus to the genus Roseomonas, as Roseomonas ludipueritiae comb. nov. and Roseomonas rosea comb. nov., respectively, and emended description of the genus Roseomonas.</title>
        <authorList>
            <person name="Sanchez-Porro C."/>
            <person name="Gallego V."/>
            <person name="Busse H.J."/>
            <person name="Kampfer P."/>
            <person name="Ventosa A."/>
        </authorList>
    </citation>
    <scope>NUCLEOTIDE SEQUENCE [LARGE SCALE GENOMIC DNA]</scope>
    <source>
        <strain evidence="5 6">DSM 14915</strain>
    </source>
</reference>
<dbReference type="Pfam" id="PF07992">
    <property type="entry name" value="Pyr_redox_2"/>
    <property type="match status" value="1"/>
</dbReference>
<dbReference type="PRINTS" id="PR00368">
    <property type="entry name" value="FADPNR"/>
</dbReference>
<dbReference type="SUPFAM" id="SSF51905">
    <property type="entry name" value="FAD/NAD(P)-binding domain"/>
    <property type="match status" value="1"/>
</dbReference>
<dbReference type="InterPro" id="IPR016156">
    <property type="entry name" value="FAD/NAD-linked_Rdtase_dimer_sf"/>
</dbReference>
<evidence type="ECO:0000313" key="5">
    <source>
        <dbReference type="EMBL" id="MBC9180464.1"/>
    </source>
</evidence>
<feature type="non-terminal residue" evidence="5">
    <location>
        <position position="343"/>
    </location>
</feature>
<dbReference type="InterPro" id="IPR023753">
    <property type="entry name" value="FAD/NAD-binding_dom"/>
</dbReference>
<feature type="region of interest" description="Disordered" evidence="3">
    <location>
        <begin position="1"/>
        <end position="20"/>
    </location>
</feature>
<feature type="domain" description="FAD/NAD(P)-binding" evidence="4">
    <location>
        <begin position="42"/>
        <end position="248"/>
    </location>
</feature>
<organism evidence="5 6">
    <name type="scientific">Pseudoroseomonas ludipueritiae</name>
    <dbReference type="NCBI Taxonomy" id="198093"/>
    <lineage>
        <taxon>Bacteria</taxon>
        <taxon>Pseudomonadati</taxon>
        <taxon>Pseudomonadota</taxon>
        <taxon>Alphaproteobacteria</taxon>
        <taxon>Acetobacterales</taxon>
        <taxon>Acetobacteraceae</taxon>
        <taxon>Pseudoroseomonas</taxon>
    </lineage>
</organism>
<evidence type="ECO:0000256" key="1">
    <source>
        <dbReference type="ARBA" id="ARBA00022630"/>
    </source>
</evidence>
<dbReference type="InterPro" id="IPR036188">
    <property type="entry name" value="FAD/NAD-bd_sf"/>
</dbReference>
<evidence type="ECO:0000256" key="2">
    <source>
        <dbReference type="ARBA" id="ARBA00022827"/>
    </source>
</evidence>
<feature type="compositionally biased region" description="Low complexity" evidence="3">
    <location>
        <begin position="1"/>
        <end position="15"/>
    </location>
</feature>
<keyword evidence="2" id="KW-0274">FAD</keyword>
<dbReference type="PANTHER" id="PTHR43014">
    <property type="entry name" value="MERCURIC REDUCTASE"/>
    <property type="match status" value="1"/>
</dbReference>
<dbReference type="Gene3D" id="3.50.50.60">
    <property type="entry name" value="FAD/NAD(P)-binding domain"/>
    <property type="match status" value="2"/>
</dbReference>
<dbReference type="Gene3D" id="3.30.390.30">
    <property type="match status" value="1"/>
</dbReference>
<keyword evidence="6" id="KW-1185">Reference proteome</keyword>
<evidence type="ECO:0000256" key="3">
    <source>
        <dbReference type="SAM" id="MobiDB-lite"/>
    </source>
</evidence>
<name>A0ABR7RFN3_9PROT</name>
<accession>A0ABR7RFN3</accession>
<keyword evidence="1" id="KW-0285">Flavoprotein</keyword>
<evidence type="ECO:0000313" key="6">
    <source>
        <dbReference type="Proteomes" id="UP000603940"/>
    </source>
</evidence>
<evidence type="ECO:0000259" key="4">
    <source>
        <dbReference type="Pfam" id="PF07992"/>
    </source>
</evidence>
<protein>
    <submittedName>
        <fullName evidence="5">NAD(P)/FAD-dependent oxidoreductase</fullName>
    </submittedName>
</protein>
<dbReference type="RefSeq" id="WP_187781373.1">
    <property type="nucleotide sequence ID" value="NZ_JACTUZ010000352.1"/>
</dbReference>
<proteinExistence type="predicted"/>
<dbReference type="EMBL" id="JACTUZ010000352">
    <property type="protein sequence ID" value="MBC9180464.1"/>
    <property type="molecule type" value="Genomic_DNA"/>
</dbReference>
<comment type="caution">
    <text evidence="5">The sequence shown here is derived from an EMBL/GenBank/DDBJ whole genome shotgun (WGS) entry which is preliminary data.</text>
</comment>
<dbReference type="Proteomes" id="UP000603940">
    <property type="component" value="Unassembled WGS sequence"/>
</dbReference>